<protein>
    <recommendedName>
        <fullName evidence="12">G-protein coupled receptors family 1 profile domain-containing protein</fullName>
    </recommendedName>
</protein>
<sequence>MEHLNHSSVTEFVLVGLPHPEKMKIPLFILFSFIYMCTLVGNVLLIVVVIESSDLHKPMYFFLVNLSFLDIWLSTVTLPKMLTNFVQNVTTISFQECTSQLYFFHFFASTECFLYTVMAYDRFLAICRPLHYPIFMNLTVCRKLAVVFWFSGSLHSMIHTTLTFRLPFCGPNRIDYFFCDVIPMLKLACTDTTVNKAVIITNIGAVALICFLIILISYAFIVSKILKIKSLEGRHKTFSTCASHMISVFFYYGPPVFIYLSPNSMDYVMEESIAVFYTLVTPMLNPIIYSLRNSDVKASLRRMKCGKLDK</sequence>
<organism evidence="13 14">
    <name type="scientific">Eleutherodactylus coqui</name>
    <name type="common">Puerto Rican coqui</name>
    <dbReference type="NCBI Taxonomy" id="57060"/>
    <lineage>
        <taxon>Eukaryota</taxon>
        <taxon>Metazoa</taxon>
        <taxon>Chordata</taxon>
        <taxon>Craniata</taxon>
        <taxon>Vertebrata</taxon>
        <taxon>Euteleostomi</taxon>
        <taxon>Amphibia</taxon>
        <taxon>Batrachia</taxon>
        <taxon>Anura</taxon>
        <taxon>Neobatrachia</taxon>
        <taxon>Hyloidea</taxon>
        <taxon>Eleutherodactylidae</taxon>
        <taxon>Eleutherodactylinae</taxon>
        <taxon>Eleutherodactylus</taxon>
        <taxon>Eleutherodactylus</taxon>
    </lineage>
</organism>
<feature type="domain" description="G-protein coupled receptors family 1 profile" evidence="12">
    <location>
        <begin position="41"/>
        <end position="289"/>
    </location>
</feature>
<evidence type="ECO:0000256" key="3">
    <source>
        <dbReference type="ARBA" id="ARBA00022606"/>
    </source>
</evidence>
<keyword evidence="14" id="KW-1185">Reference proteome</keyword>
<name>A0A8J6FF11_ELECQ</name>
<feature type="transmembrane region" description="Helical" evidence="11">
    <location>
        <begin position="241"/>
        <end position="260"/>
    </location>
</feature>
<dbReference type="InterPro" id="IPR017452">
    <property type="entry name" value="GPCR_Rhodpsn_7TM"/>
</dbReference>
<comment type="subcellular location">
    <subcellularLocation>
        <location evidence="1">Cell membrane</location>
        <topology evidence="1">Multi-pass membrane protein</topology>
    </subcellularLocation>
</comment>
<dbReference type="PROSITE" id="PS50262">
    <property type="entry name" value="G_PROTEIN_RECEP_F1_2"/>
    <property type="match status" value="1"/>
</dbReference>
<dbReference type="FunFam" id="1.20.1070.10:FF:000001">
    <property type="entry name" value="Olfactory receptor"/>
    <property type="match status" value="1"/>
</dbReference>
<keyword evidence="3" id="KW-0716">Sensory transduction</keyword>
<evidence type="ECO:0000256" key="9">
    <source>
        <dbReference type="ARBA" id="ARBA00023170"/>
    </source>
</evidence>
<evidence type="ECO:0000256" key="4">
    <source>
        <dbReference type="ARBA" id="ARBA00022692"/>
    </source>
</evidence>
<evidence type="ECO:0000256" key="7">
    <source>
        <dbReference type="ARBA" id="ARBA00023040"/>
    </source>
</evidence>
<keyword evidence="4 11" id="KW-0812">Transmembrane</keyword>
<feature type="transmembrane region" description="Helical" evidence="11">
    <location>
        <begin position="272"/>
        <end position="291"/>
    </location>
</feature>
<dbReference type="GO" id="GO:0005886">
    <property type="term" value="C:plasma membrane"/>
    <property type="evidence" value="ECO:0007669"/>
    <property type="project" value="UniProtKB-SubCell"/>
</dbReference>
<reference evidence="13" key="1">
    <citation type="thesis" date="2020" institute="ProQuest LLC" country="789 East Eisenhower Parkway, Ann Arbor, MI, USA">
        <title>Comparative Genomics and Chromosome Evolution.</title>
        <authorList>
            <person name="Mudd A.B."/>
        </authorList>
    </citation>
    <scope>NUCLEOTIDE SEQUENCE</scope>
    <source>
        <strain evidence="13">HN-11 Male</strain>
        <tissue evidence="13">Kidney and liver</tissue>
    </source>
</reference>
<dbReference type="InterPro" id="IPR000725">
    <property type="entry name" value="Olfact_rcpt"/>
</dbReference>
<keyword evidence="6 11" id="KW-1133">Transmembrane helix</keyword>
<dbReference type="PRINTS" id="PR00237">
    <property type="entry name" value="GPCRRHODOPSN"/>
</dbReference>
<dbReference type="AlphaFoldDB" id="A0A8J6FF11"/>
<evidence type="ECO:0000256" key="11">
    <source>
        <dbReference type="SAM" id="Phobius"/>
    </source>
</evidence>
<dbReference type="Gene3D" id="1.20.1070.10">
    <property type="entry name" value="Rhodopsin 7-helix transmembrane proteins"/>
    <property type="match status" value="1"/>
</dbReference>
<evidence type="ECO:0000256" key="1">
    <source>
        <dbReference type="ARBA" id="ARBA00004651"/>
    </source>
</evidence>
<feature type="transmembrane region" description="Helical" evidence="11">
    <location>
        <begin position="62"/>
        <end position="82"/>
    </location>
</feature>
<feature type="transmembrane region" description="Helical" evidence="11">
    <location>
        <begin position="102"/>
        <end position="120"/>
    </location>
</feature>
<keyword evidence="9" id="KW-0675">Receptor</keyword>
<gene>
    <name evidence="13" type="ORF">GDO78_007066</name>
</gene>
<dbReference type="SUPFAM" id="SSF81321">
    <property type="entry name" value="Family A G protein-coupled receptor-like"/>
    <property type="match status" value="1"/>
</dbReference>
<feature type="transmembrane region" description="Helical" evidence="11">
    <location>
        <begin position="197"/>
        <end position="221"/>
    </location>
</feature>
<evidence type="ECO:0000256" key="6">
    <source>
        <dbReference type="ARBA" id="ARBA00022989"/>
    </source>
</evidence>
<evidence type="ECO:0000256" key="8">
    <source>
        <dbReference type="ARBA" id="ARBA00023136"/>
    </source>
</evidence>
<keyword evidence="5" id="KW-0552">Olfaction</keyword>
<evidence type="ECO:0000259" key="12">
    <source>
        <dbReference type="PROSITE" id="PS50262"/>
    </source>
</evidence>
<dbReference type="CDD" id="cd13954">
    <property type="entry name" value="7tmA_OR"/>
    <property type="match status" value="1"/>
</dbReference>
<proteinExistence type="predicted"/>
<evidence type="ECO:0000313" key="14">
    <source>
        <dbReference type="Proteomes" id="UP000770717"/>
    </source>
</evidence>
<dbReference type="OrthoDB" id="9045771at2759"/>
<evidence type="ECO:0000256" key="5">
    <source>
        <dbReference type="ARBA" id="ARBA00022725"/>
    </source>
</evidence>
<dbReference type="PRINTS" id="PR00245">
    <property type="entry name" value="OLFACTORYR"/>
</dbReference>
<keyword evidence="10" id="KW-0807">Transducer</keyword>
<accession>A0A8J6FF11</accession>
<dbReference type="Proteomes" id="UP000770717">
    <property type="component" value="Unassembled WGS sequence"/>
</dbReference>
<comment type="caution">
    <text evidence="13">The sequence shown here is derived from an EMBL/GenBank/DDBJ whole genome shotgun (WGS) entry which is preliminary data.</text>
</comment>
<feature type="transmembrane region" description="Helical" evidence="11">
    <location>
        <begin position="27"/>
        <end position="50"/>
    </location>
</feature>
<dbReference type="GO" id="GO:0004930">
    <property type="term" value="F:G protein-coupled receptor activity"/>
    <property type="evidence" value="ECO:0007669"/>
    <property type="project" value="UniProtKB-KW"/>
</dbReference>
<dbReference type="InterPro" id="IPR000276">
    <property type="entry name" value="GPCR_Rhodpsn"/>
</dbReference>
<evidence type="ECO:0000256" key="2">
    <source>
        <dbReference type="ARBA" id="ARBA00022475"/>
    </source>
</evidence>
<keyword evidence="7" id="KW-0297">G-protein coupled receptor</keyword>
<keyword evidence="2" id="KW-1003">Cell membrane</keyword>
<dbReference type="Pfam" id="PF13853">
    <property type="entry name" value="7tm_4"/>
    <property type="match status" value="1"/>
</dbReference>
<dbReference type="GO" id="GO:0004984">
    <property type="term" value="F:olfactory receptor activity"/>
    <property type="evidence" value="ECO:0007669"/>
    <property type="project" value="InterPro"/>
</dbReference>
<dbReference type="InterPro" id="IPR050516">
    <property type="entry name" value="Olfactory_GPCR"/>
</dbReference>
<evidence type="ECO:0000313" key="13">
    <source>
        <dbReference type="EMBL" id="KAG9486998.1"/>
    </source>
</evidence>
<dbReference type="EMBL" id="WNTK01000003">
    <property type="protein sequence ID" value="KAG9486998.1"/>
    <property type="molecule type" value="Genomic_DNA"/>
</dbReference>
<keyword evidence="8 11" id="KW-0472">Membrane</keyword>
<evidence type="ECO:0000256" key="10">
    <source>
        <dbReference type="ARBA" id="ARBA00023224"/>
    </source>
</evidence>
<dbReference type="PANTHER" id="PTHR26452">
    <property type="entry name" value="OLFACTORY RECEPTOR"/>
    <property type="match status" value="1"/>
</dbReference>